<feature type="non-terminal residue" evidence="1">
    <location>
        <position position="56"/>
    </location>
</feature>
<evidence type="ECO:0000313" key="2">
    <source>
        <dbReference type="Proteomes" id="UP000295264"/>
    </source>
</evidence>
<proteinExistence type="predicted"/>
<reference evidence="1 2" key="1">
    <citation type="journal article" date="2018" name="Genomics">
        <title>Molecular footprints of inshore aquatic adaptation in Indo-Pacific humpback dolphin (Sousa chinensis).</title>
        <authorList>
            <person name="Ming Y."/>
            <person name="Jian J."/>
            <person name="Yu F."/>
            <person name="Yu X."/>
            <person name="Wang J."/>
            <person name="Liu W."/>
        </authorList>
    </citation>
    <scope>NUCLEOTIDE SEQUENCE [LARGE SCALE GENOMIC DNA]</scope>
    <source>
        <strain evidence="1">MY-2018</strain>
        <tissue evidence="1">Skin</tissue>
    </source>
</reference>
<keyword evidence="2" id="KW-1185">Reference proteome</keyword>
<gene>
    <name evidence="1" type="ORF">DBR06_SOUSAS13010025</name>
</gene>
<protein>
    <submittedName>
        <fullName evidence="1">Uncharacterized protein</fullName>
    </submittedName>
</protein>
<sequence>FYMIWAINAVRRVTRWVQLKRKTTENCAITTILLKKRKNVGTVYLPVFLKKSKTIT</sequence>
<comment type="caution">
    <text evidence="1">The sequence shown here is derived from an EMBL/GenBank/DDBJ whole genome shotgun (WGS) entry which is preliminary data.</text>
</comment>
<dbReference type="Proteomes" id="UP000295264">
    <property type="component" value="Unassembled WGS sequence"/>
</dbReference>
<name>A0A484H206_SOUCH</name>
<dbReference type="EMBL" id="QWLN02000558">
    <property type="protein sequence ID" value="TEA42042.1"/>
    <property type="molecule type" value="Genomic_DNA"/>
</dbReference>
<dbReference type="AlphaFoldDB" id="A0A484H206"/>
<organism evidence="1 2">
    <name type="scientific">Sousa chinensis</name>
    <name type="common">Indo-pacific humpbacked dolphin</name>
    <name type="synonym">Steno chinensis</name>
    <dbReference type="NCBI Taxonomy" id="103600"/>
    <lineage>
        <taxon>Eukaryota</taxon>
        <taxon>Metazoa</taxon>
        <taxon>Chordata</taxon>
        <taxon>Craniata</taxon>
        <taxon>Vertebrata</taxon>
        <taxon>Euteleostomi</taxon>
        <taxon>Mammalia</taxon>
        <taxon>Eutheria</taxon>
        <taxon>Laurasiatheria</taxon>
        <taxon>Artiodactyla</taxon>
        <taxon>Whippomorpha</taxon>
        <taxon>Cetacea</taxon>
        <taxon>Odontoceti</taxon>
        <taxon>Delphinidae</taxon>
        <taxon>Sousa</taxon>
    </lineage>
</organism>
<evidence type="ECO:0000313" key="1">
    <source>
        <dbReference type="EMBL" id="TEA42042.1"/>
    </source>
</evidence>
<accession>A0A484H206</accession>
<feature type="non-terminal residue" evidence="1">
    <location>
        <position position="1"/>
    </location>
</feature>